<dbReference type="GO" id="GO:0006351">
    <property type="term" value="P:DNA-templated transcription"/>
    <property type="evidence" value="ECO:0007669"/>
    <property type="project" value="InterPro"/>
</dbReference>
<protein>
    <recommendedName>
        <fullName evidence="2">DOG1 domain-containing protein</fullName>
    </recommendedName>
</protein>
<dbReference type="PROSITE" id="PS51806">
    <property type="entry name" value="DOG1"/>
    <property type="match status" value="1"/>
</dbReference>
<comment type="caution">
    <text evidence="3">The sequence shown here is derived from an EMBL/GenBank/DDBJ whole genome shotgun (WGS) entry which is preliminary data.</text>
</comment>
<feature type="domain" description="DOG1" evidence="2">
    <location>
        <begin position="68"/>
        <end position="311"/>
    </location>
</feature>
<sequence>MFPFLHIVLLFLTLTSKLENSFRIFHSPKQNSYHSILQNKIHLQEKKKNQNLKMLKSVFTRQKQHTSTRPFKEYYTEWFNTLKNNHLPLLRRSISSDSLTLLSTHVELLHQHFQSYYHALDAAATIDPSQILNQDWRNSLEKPLLWISDIHPFVFTNLARSFLDDEETESDENMSVSMSSDRPWQISMAWRNPSETLMTRMEQIECGLKSIVPTLNERLARAEGGFVDRVVGDWFSCKGRSDNKGKVVLGNDVKVYMEEFVSVFLYANRLRRSVLVDIISAASVYQSALFLEGLSMFLIGFRDHDLVNSVEHSKSFSSDHGKDHKEFCGSRCH</sequence>
<dbReference type="PANTHER" id="PTHR46354:SF9">
    <property type="entry name" value="PROTEIN INAPERTURATE POLLEN1"/>
    <property type="match status" value="1"/>
</dbReference>
<evidence type="ECO:0000313" key="4">
    <source>
        <dbReference type="Proteomes" id="UP001058974"/>
    </source>
</evidence>
<dbReference type="GO" id="GO:0043565">
    <property type="term" value="F:sequence-specific DNA binding"/>
    <property type="evidence" value="ECO:0007669"/>
    <property type="project" value="InterPro"/>
</dbReference>
<feature type="chain" id="PRO_5039205060" description="DOG1 domain-containing protein" evidence="1">
    <location>
        <begin position="22"/>
        <end position="333"/>
    </location>
</feature>
<gene>
    <name evidence="3" type="ORF">KIW84_013810</name>
</gene>
<name>A0A9D5BLG5_PEA</name>
<evidence type="ECO:0000313" key="3">
    <source>
        <dbReference type="EMBL" id="KAI5445721.1"/>
    </source>
</evidence>
<feature type="signal peptide" evidence="1">
    <location>
        <begin position="1"/>
        <end position="21"/>
    </location>
</feature>
<dbReference type="PANTHER" id="PTHR46354">
    <property type="entry name" value="DOG1 DOMAIN-CONTAINING PROTEIN"/>
    <property type="match status" value="1"/>
</dbReference>
<proteinExistence type="predicted"/>
<dbReference type="EMBL" id="JAMSHJ010000001">
    <property type="protein sequence ID" value="KAI5445721.1"/>
    <property type="molecule type" value="Genomic_DNA"/>
</dbReference>
<reference evidence="3 4" key="1">
    <citation type="journal article" date="2022" name="Nat. Genet.">
        <title>Improved pea reference genome and pan-genome highlight genomic features and evolutionary characteristics.</title>
        <authorList>
            <person name="Yang T."/>
            <person name="Liu R."/>
            <person name="Luo Y."/>
            <person name="Hu S."/>
            <person name="Wang D."/>
            <person name="Wang C."/>
            <person name="Pandey M.K."/>
            <person name="Ge S."/>
            <person name="Xu Q."/>
            <person name="Li N."/>
            <person name="Li G."/>
            <person name="Huang Y."/>
            <person name="Saxena R.K."/>
            <person name="Ji Y."/>
            <person name="Li M."/>
            <person name="Yan X."/>
            <person name="He Y."/>
            <person name="Liu Y."/>
            <person name="Wang X."/>
            <person name="Xiang C."/>
            <person name="Varshney R.K."/>
            <person name="Ding H."/>
            <person name="Gao S."/>
            <person name="Zong X."/>
        </authorList>
    </citation>
    <scope>NUCLEOTIDE SEQUENCE [LARGE SCALE GENOMIC DNA]</scope>
    <source>
        <strain evidence="3 4">cv. Zhongwan 6</strain>
    </source>
</reference>
<evidence type="ECO:0000256" key="1">
    <source>
        <dbReference type="SAM" id="SignalP"/>
    </source>
</evidence>
<keyword evidence="4" id="KW-1185">Reference proteome</keyword>
<evidence type="ECO:0000259" key="2">
    <source>
        <dbReference type="PROSITE" id="PS51806"/>
    </source>
</evidence>
<dbReference type="Pfam" id="PF14144">
    <property type="entry name" value="DOG1"/>
    <property type="match status" value="1"/>
</dbReference>
<dbReference type="InterPro" id="IPR025422">
    <property type="entry name" value="TGA_domain"/>
</dbReference>
<organism evidence="3 4">
    <name type="scientific">Pisum sativum</name>
    <name type="common">Garden pea</name>
    <name type="synonym">Lathyrus oleraceus</name>
    <dbReference type="NCBI Taxonomy" id="3888"/>
    <lineage>
        <taxon>Eukaryota</taxon>
        <taxon>Viridiplantae</taxon>
        <taxon>Streptophyta</taxon>
        <taxon>Embryophyta</taxon>
        <taxon>Tracheophyta</taxon>
        <taxon>Spermatophyta</taxon>
        <taxon>Magnoliopsida</taxon>
        <taxon>eudicotyledons</taxon>
        <taxon>Gunneridae</taxon>
        <taxon>Pentapetalae</taxon>
        <taxon>rosids</taxon>
        <taxon>fabids</taxon>
        <taxon>Fabales</taxon>
        <taxon>Fabaceae</taxon>
        <taxon>Papilionoideae</taxon>
        <taxon>50 kb inversion clade</taxon>
        <taxon>NPAAA clade</taxon>
        <taxon>Hologalegina</taxon>
        <taxon>IRL clade</taxon>
        <taxon>Fabeae</taxon>
        <taxon>Lathyrus</taxon>
    </lineage>
</organism>
<dbReference type="AlphaFoldDB" id="A0A9D5BLG5"/>
<keyword evidence="1" id="KW-0732">Signal</keyword>
<accession>A0A9D5BLG5</accession>
<dbReference type="Proteomes" id="UP001058974">
    <property type="component" value="Chromosome 1"/>
</dbReference>
<dbReference type="InterPro" id="IPR051886">
    <property type="entry name" value="Seed_Dev/Stress_Resp_Reg"/>
</dbReference>
<dbReference type="Gramene" id="Psat01G0381000-T1">
    <property type="protein sequence ID" value="KAI5445721.1"/>
    <property type="gene ID" value="KIW84_013810"/>
</dbReference>